<dbReference type="GO" id="GO:0004124">
    <property type="term" value="F:cysteine synthase activity"/>
    <property type="evidence" value="ECO:0007669"/>
    <property type="project" value="UniProtKB-UniRule"/>
</dbReference>
<evidence type="ECO:0000256" key="7">
    <source>
        <dbReference type="ARBA" id="ARBA00022898"/>
    </source>
</evidence>
<sequence>MRVFENNPASIGNTPLVRLNKICAAGNTFLAKIEGRNPAYSVKCRIGAALLWDALEKGKLRKGMTVIEPTSGNTGIGLAYAGAAMGIKVALIMPDNMSAERRMLMSAFGAECMLTDGALGMKGAVDKAVELAAKEPDRYFLPQQFENPANPAIHRATTGVEIWNDTDGQVDVIVSGIGTGGTITGIAQCLKLDKKKNIIAVGVEPDGSPVITQFMAGKPMIPGSHRIQGIGAGFIPKTLDVKLLDKVVTVPDDAAYDWTKRLATEEGILAGISSGAAVWAADTAVRELGLQGKTIVIILPDSGERYLSANIF</sequence>
<dbReference type="InterPro" id="IPR001926">
    <property type="entry name" value="TrpB-like_PALP"/>
</dbReference>
<keyword evidence="15" id="KW-1185">Reference proteome</keyword>
<keyword evidence="7 10" id="KW-0663">Pyridoxal phosphate</keyword>
<keyword evidence="6 12" id="KW-0808">Transferase</keyword>
<accession>A0A410JUM2</accession>
<feature type="domain" description="Tryptophan synthase beta chain-like PALP" evidence="13">
    <location>
        <begin position="10"/>
        <end position="301"/>
    </location>
</feature>
<evidence type="ECO:0000256" key="8">
    <source>
        <dbReference type="ARBA" id="ARBA00023192"/>
    </source>
</evidence>
<dbReference type="InterPro" id="IPR036052">
    <property type="entry name" value="TrpB-like_PALP_sf"/>
</dbReference>
<evidence type="ECO:0000256" key="10">
    <source>
        <dbReference type="PIRSR" id="PIRSR605856-50"/>
    </source>
</evidence>
<evidence type="ECO:0000256" key="9">
    <source>
        <dbReference type="ARBA" id="ARBA00047931"/>
    </source>
</evidence>
<comment type="pathway">
    <text evidence="2">Amino-acid biosynthesis; L-cysteine biosynthesis; L-cysteine from L-serine: step 2/2.</text>
</comment>
<comment type="similarity">
    <text evidence="3 12">Belongs to the cysteine synthase/cystathionine beta-synthase family.</text>
</comment>
<evidence type="ECO:0000256" key="3">
    <source>
        <dbReference type="ARBA" id="ARBA00007103"/>
    </source>
</evidence>
<evidence type="ECO:0000256" key="4">
    <source>
        <dbReference type="ARBA" id="ARBA00012681"/>
    </source>
</evidence>
<dbReference type="FunFam" id="3.40.50.1100:FF:000003">
    <property type="entry name" value="Cystathionine beta-synthase"/>
    <property type="match status" value="1"/>
</dbReference>
<dbReference type="FunFam" id="3.40.50.1100:FF:000118">
    <property type="entry name" value="Related to CYS4-cystathionine beta-synthase"/>
    <property type="match status" value="1"/>
</dbReference>
<evidence type="ECO:0000256" key="6">
    <source>
        <dbReference type="ARBA" id="ARBA00022679"/>
    </source>
</evidence>
<dbReference type="Gene3D" id="3.40.50.1100">
    <property type="match status" value="2"/>
</dbReference>
<evidence type="ECO:0000259" key="13">
    <source>
        <dbReference type="Pfam" id="PF00291"/>
    </source>
</evidence>
<dbReference type="EC" id="2.5.1.47" evidence="4 12"/>
<comment type="cofactor">
    <cofactor evidence="1 10 12">
        <name>pyridoxal 5'-phosphate</name>
        <dbReference type="ChEBI" id="CHEBI:597326"/>
    </cofactor>
</comment>
<evidence type="ECO:0000256" key="5">
    <source>
        <dbReference type="ARBA" id="ARBA00022605"/>
    </source>
</evidence>
<dbReference type="SUPFAM" id="SSF53686">
    <property type="entry name" value="Tryptophan synthase beta subunit-like PLP-dependent enzymes"/>
    <property type="match status" value="1"/>
</dbReference>
<dbReference type="InterPro" id="IPR001216">
    <property type="entry name" value="P-phosphate_BS"/>
</dbReference>
<dbReference type="EMBL" id="CP035108">
    <property type="protein sequence ID" value="QAR31883.1"/>
    <property type="molecule type" value="Genomic_DNA"/>
</dbReference>
<dbReference type="OrthoDB" id="9805733at2"/>
<evidence type="ECO:0000256" key="11">
    <source>
        <dbReference type="PIRSR" id="PIRSR605856-51"/>
    </source>
</evidence>
<dbReference type="Proteomes" id="UP000287502">
    <property type="component" value="Chromosome"/>
</dbReference>
<evidence type="ECO:0000313" key="14">
    <source>
        <dbReference type="EMBL" id="QAR31883.1"/>
    </source>
</evidence>
<evidence type="ECO:0000256" key="12">
    <source>
        <dbReference type="RuleBase" id="RU003985"/>
    </source>
</evidence>
<keyword evidence="5 12" id="KW-0028">Amino-acid biosynthesis</keyword>
<organism evidence="14 15">
    <name type="scientific">Geovibrio thiophilus</name>
    <dbReference type="NCBI Taxonomy" id="139438"/>
    <lineage>
        <taxon>Bacteria</taxon>
        <taxon>Pseudomonadati</taxon>
        <taxon>Deferribacterota</taxon>
        <taxon>Deferribacteres</taxon>
        <taxon>Deferribacterales</taxon>
        <taxon>Geovibrionaceae</taxon>
        <taxon>Geovibrio</taxon>
    </lineage>
</organism>
<dbReference type="InterPro" id="IPR005859">
    <property type="entry name" value="CysK"/>
</dbReference>
<reference evidence="14 15" key="1">
    <citation type="submission" date="2019-01" db="EMBL/GenBank/DDBJ databases">
        <title>Geovibrio thiophilus DSM 11263, complete genome.</title>
        <authorList>
            <person name="Spring S."/>
            <person name="Bunk B."/>
            <person name="Sproer C."/>
        </authorList>
    </citation>
    <scope>NUCLEOTIDE SEQUENCE [LARGE SCALE GENOMIC DNA]</scope>
    <source>
        <strain evidence="14 15">DSM 11263</strain>
    </source>
</reference>
<dbReference type="KEGG" id="gtl:EP073_00240"/>
<dbReference type="NCBIfam" id="TIGR01136">
    <property type="entry name" value="cysKM"/>
    <property type="match status" value="1"/>
</dbReference>
<feature type="binding site" evidence="10">
    <location>
        <position position="273"/>
    </location>
    <ligand>
        <name>pyridoxal 5'-phosphate</name>
        <dbReference type="ChEBI" id="CHEBI:597326"/>
    </ligand>
</feature>
<dbReference type="CDD" id="cd01561">
    <property type="entry name" value="CBS_like"/>
    <property type="match status" value="1"/>
</dbReference>
<proteinExistence type="inferred from homology"/>
<evidence type="ECO:0000313" key="15">
    <source>
        <dbReference type="Proteomes" id="UP000287502"/>
    </source>
</evidence>
<protein>
    <recommendedName>
        <fullName evidence="4 12">Cysteine synthase</fullName>
        <ecNumber evidence="4 12">2.5.1.47</ecNumber>
    </recommendedName>
</protein>
<feature type="modified residue" description="N6-(pyridoxal phosphate)lysine" evidence="11">
    <location>
        <position position="43"/>
    </location>
</feature>
<evidence type="ECO:0000256" key="2">
    <source>
        <dbReference type="ARBA" id="ARBA00004962"/>
    </source>
</evidence>
<dbReference type="AlphaFoldDB" id="A0A410JUM2"/>
<feature type="binding site" evidence="10">
    <location>
        <position position="73"/>
    </location>
    <ligand>
        <name>pyridoxal 5'-phosphate</name>
        <dbReference type="ChEBI" id="CHEBI:597326"/>
    </ligand>
</feature>
<dbReference type="InterPro" id="IPR050214">
    <property type="entry name" value="Cys_Synth/Cystath_Beta-Synth"/>
</dbReference>
<dbReference type="InterPro" id="IPR005856">
    <property type="entry name" value="Cys_synth"/>
</dbReference>
<dbReference type="PROSITE" id="PS00901">
    <property type="entry name" value="CYS_SYNTHASE"/>
    <property type="match status" value="1"/>
</dbReference>
<name>A0A410JUM2_9BACT</name>
<dbReference type="GO" id="GO:0006535">
    <property type="term" value="P:cysteine biosynthetic process from serine"/>
    <property type="evidence" value="ECO:0007669"/>
    <property type="project" value="UniProtKB-UniRule"/>
</dbReference>
<evidence type="ECO:0000256" key="1">
    <source>
        <dbReference type="ARBA" id="ARBA00001933"/>
    </source>
</evidence>
<comment type="catalytic activity">
    <reaction evidence="9 12">
        <text>O-acetyl-L-serine + hydrogen sulfide = L-cysteine + acetate</text>
        <dbReference type="Rhea" id="RHEA:14829"/>
        <dbReference type="ChEBI" id="CHEBI:29919"/>
        <dbReference type="ChEBI" id="CHEBI:30089"/>
        <dbReference type="ChEBI" id="CHEBI:35235"/>
        <dbReference type="ChEBI" id="CHEBI:58340"/>
        <dbReference type="EC" id="2.5.1.47"/>
    </reaction>
</comment>
<feature type="binding site" evidence="10">
    <location>
        <begin position="178"/>
        <end position="182"/>
    </location>
    <ligand>
        <name>pyridoxal 5'-phosphate</name>
        <dbReference type="ChEBI" id="CHEBI:597326"/>
    </ligand>
</feature>
<keyword evidence="8 12" id="KW-0198">Cysteine biosynthesis</keyword>
<dbReference type="PANTHER" id="PTHR10314">
    <property type="entry name" value="CYSTATHIONINE BETA-SYNTHASE"/>
    <property type="match status" value="1"/>
</dbReference>
<dbReference type="RefSeq" id="WP_128465170.1">
    <property type="nucleotide sequence ID" value="NZ_CP035108.1"/>
</dbReference>
<dbReference type="Pfam" id="PF00291">
    <property type="entry name" value="PALP"/>
    <property type="match status" value="1"/>
</dbReference>
<dbReference type="NCBIfam" id="TIGR01139">
    <property type="entry name" value="cysK"/>
    <property type="match status" value="1"/>
</dbReference>
<gene>
    <name evidence="14" type="primary">cysK</name>
    <name evidence="14" type="ORF">EP073_00240</name>
</gene>